<accession>A0A9X8SDG8</accession>
<protein>
    <submittedName>
        <fullName evidence="2">Uncharacterized protein</fullName>
    </submittedName>
</protein>
<feature type="compositionally biased region" description="Pro residues" evidence="1">
    <location>
        <begin position="23"/>
        <end position="33"/>
    </location>
</feature>
<dbReference type="Proteomes" id="UP000194435">
    <property type="component" value="Unassembled WGS sequence"/>
</dbReference>
<dbReference type="AlphaFoldDB" id="A0A9X8SDG8"/>
<gene>
    <name evidence="2" type="ORF">BACERE00221_02164</name>
</gene>
<evidence type="ECO:0000313" key="2">
    <source>
        <dbReference type="EMBL" id="SME03123.1"/>
    </source>
</evidence>
<dbReference type="RefSeq" id="WP_012580577.1">
    <property type="nucleotide sequence ID" value="NZ_FWZC01000033.1"/>
</dbReference>
<proteinExistence type="predicted"/>
<sequence>MEKNKSLQESSIKKGGLNDKPLTPRPPAPPAQPPKQNKNN</sequence>
<evidence type="ECO:0000313" key="3">
    <source>
        <dbReference type="Proteomes" id="UP000194435"/>
    </source>
</evidence>
<evidence type="ECO:0000256" key="1">
    <source>
        <dbReference type="SAM" id="MobiDB-lite"/>
    </source>
</evidence>
<organism evidence="2 3">
    <name type="scientific">Bacillus paranthracis</name>
    <dbReference type="NCBI Taxonomy" id="2026186"/>
    <lineage>
        <taxon>Bacteria</taxon>
        <taxon>Bacillati</taxon>
        <taxon>Bacillota</taxon>
        <taxon>Bacilli</taxon>
        <taxon>Bacillales</taxon>
        <taxon>Bacillaceae</taxon>
        <taxon>Bacillus</taxon>
        <taxon>Bacillus cereus group</taxon>
    </lineage>
</organism>
<name>A0A9X8SDG8_9BACI</name>
<feature type="region of interest" description="Disordered" evidence="1">
    <location>
        <begin position="1"/>
        <end position="40"/>
    </location>
</feature>
<reference evidence="2 3" key="1">
    <citation type="submission" date="2017-04" db="EMBL/GenBank/DDBJ databases">
        <authorList>
            <person name="Criscuolo A."/>
        </authorList>
    </citation>
    <scope>NUCLEOTIDE SEQUENCE [LARGE SCALE GENOMIC DNA]</scope>
    <source>
        <strain evidence="2">16-00221</strain>
    </source>
</reference>
<comment type="caution">
    <text evidence="2">The sequence shown here is derived from an EMBL/GenBank/DDBJ whole genome shotgun (WGS) entry which is preliminary data.</text>
</comment>
<dbReference type="EMBL" id="FWZC01000033">
    <property type="protein sequence ID" value="SME03123.1"/>
    <property type="molecule type" value="Genomic_DNA"/>
</dbReference>